<dbReference type="Pfam" id="PF01551">
    <property type="entry name" value="Peptidase_M23"/>
    <property type="match status" value="1"/>
</dbReference>
<dbReference type="Proteomes" id="UP000679179">
    <property type="component" value="Unassembled WGS sequence"/>
</dbReference>
<dbReference type="CDD" id="cd12797">
    <property type="entry name" value="M23_peptidase"/>
    <property type="match status" value="1"/>
</dbReference>
<evidence type="ECO:0000313" key="4">
    <source>
        <dbReference type="Proteomes" id="UP000679179"/>
    </source>
</evidence>
<organism evidence="3 4">
    <name type="scientific">Clostridium polyendosporum</name>
    <dbReference type="NCBI Taxonomy" id="69208"/>
    <lineage>
        <taxon>Bacteria</taxon>
        <taxon>Bacillati</taxon>
        <taxon>Bacillota</taxon>
        <taxon>Clostridia</taxon>
        <taxon>Eubacteriales</taxon>
        <taxon>Clostridiaceae</taxon>
        <taxon>Clostridium</taxon>
    </lineage>
</organism>
<dbReference type="PANTHER" id="PTHR21666:SF270">
    <property type="entry name" value="MUREIN HYDROLASE ACTIVATOR ENVC"/>
    <property type="match status" value="1"/>
</dbReference>
<dbReference type="SUPFAM" id="SSF51261">
    <property type="entry name" value="Duplicated hybrid motif"/>
    <property type="match status" value="1"/>
</dbReference>
<name>A0A919VGS9_9CLOT</name>
<proteinExistence type="predicted"/>
<dbReference type="PANTHER" id="PTHR21666">
    <property type="entry name" value="PEPTIDASE-RELATED"/>
    <property type="match status" value="1"/>
</dbReference>
<accession>A0A919VGS9</accession>
<dbReference type="Gene3D" id="2.70.70.10">
    <property type="entry name" value="Glucose Permease (Domain IIA)"/>
    <property type="match status" value="1"/>
</dbReference>
<reference evidence="3" key="1">
    <citation type="submission" date="2021-03" db="EMBL/GenBank/DDBJ databases">
        <title>Taxonomic study of Clostridium polyendosporum from meadow-gley soil under rice.</title>
        <authorList>
            <person name="Kobayashi H."/>
            <person name="Tanizawa Y."/>
            <person name="Yagura M."/>
        </authorList>
    </citation>
    <scope>NUCLEOTIDE SEQUENCE</scope>
    <source>
        <strain evidence="3">JCM 30710</strain>
    </source>
</reference>
<keyword evidence="4" id="KW-1185">Reference proteome</keyword>
<dbReference type="InterPro" id="IPR016047">
    <property type="entry name" value="M23ase_b-sheet_dom"/>
</dbReference>
<dbReference type="InterPro" id="IPR050570">
    <property type="entry name" value="Cell_wall_metabolism_enzyme"/>
</dbReference>
<feature type="compositionally biased region" description="Polar residues" evidence="1">
    <location>
        <begin position="72"/>
        <end position="97"/>
    </location>
</feature>
<dbReference type="InterPro" id="IPR011055">
    <property type="entry name" value="Dup_hybrid_motif"/>
</dbReference>
<feature type="region of interest" description="Disordered" evidence="1">
    <location>
        <begin position="43"/>
        <end position="100"/>
    </location>
</feature>
<dbReference type="AlphaFoldDB" id="A0A919VGS9"/>
<dbReference type="GO" id="GO:0004222">
    <property type="term" value="F:metalloendopeptidase activity"/>
    <property type="evidence" value="ECO:0007669"/>
    <property type="project" value="TreeGrafter"/>
</dbReference>
<gene>
    <name evidence="3" type="ORF">CPJCM30710_23510</name>
</gene>
<evidence type="ECO:0000313" key="3">
    <source>
        <dbReference type="EMBL" id="GIM29685.1"/>
    </source>
</evidence>
<comment type="caution">
    <text evidence="3">The sequence shown here is derived from an EMBL/GenBank/DDBJ whole genome shotgun (WGS) entry which is preliminary data.</text>
</comment>
<sequence length="254" mass="27874">MDKKNNKFISFIKKESFYVILFVCLCVVATVAAFTARNANKVTEQQEKGSVAMDINENEKKSTTQMIDAEQVKNTQSKTNNESKTNSQSKASNVTVPNSKAVSNNSKVSFINPIADGSIVRQFSDKPIKLQGFEKDTWTTLRGVAIAAKKGTPVKAAADGKVTEVEDGDGFLGYYVVLSHPNGMRTIYTNLDPQVVVKKGSTVKANDVIGKVGDTARMLKFESYAEHLGFQVVDSKDEQVDPTKLIKFDSQKSK</sequence>
<feature type="domain" description="M23ase beta-sheet core" evidence="2">
    <location>
        <begin position="142"/>
        <end position="242"/>
    </location>
</feature>
<dbReference type="RefSeq" id="WP_212904376.1">
    <property type="nucleotide sequence ID" value="NZ_BOPZ01000020.1"/>
</dbReference>
<dbReference type="EMBL" id="BOPZ01000020">
    <property type="protein sequence ID" value="GIM29685.1"/>
    <property type="molecule type" value="Genomic_DNA"/>
</dbReference>
<evidence type="ECO:0000259" key="2">
    <source>
        <dbReference type="Pfam" id="PF01551"/>
    </source>
</evidence>
<protein>
    <submittedName>
        <fullName evidence="3">Peptidase</fullName>
    </submittedName>
</protein>
<evidence type="ECO:0000256" key="1">
    <source>
        <dbReference type="SAM" id="MobiDB-lite"/>
    </source>
</evidence>